<sequence>MSKAFTKLGREISLAVKQNGPNPGSNPRLRLAIQTAKSLNMPKEKIESAIKRASSKSEGTFGEIVYEGYAPHGIAILVETATDNPTRTVANLRSYFSRAGGALATDELIDAGANDILEDEDGLWIYTTFTGFHHIHALLETKKIEILNSDLQQIPMSTIELNNMDLRKDVLSLIDKIEDDDDVQMVFHNLKDLTDDHT</sequence>
<reference evidence="8" key="2">
    <citation type="journal article" date="2021" name="Genome Biol. Evol.">
        <title>Developing a high-quality reference genome for a parasitic bivalve with doubly uniparental inheritance (Bivalvia: Unionida).</title>
        <authorList>
            <person name="Smith C.H."/>
        </authorList>
    </citation>
    <scope>NUCLEOTIDE SEQUENCE</scope>
    <source>
        <strain evidence="8">CHS0354</strain>
        <tissue evidence="8">Mantle</tissue>
    </source>
</reference>
<evidence type="ECO:0000256" key="2">
    <source>
        <dbReference type="ARBA" id="ARBA00022490"/>
    </source>
</evidence>
<evidence type="ECO:0000256" key="3">
    <source>
        <dbReference type="ARBA" id="ARBA00023015"/>
    </source>
</evidence>
<keyword evidence="4" id="KW-0238">DNA-binding</keyword>
<dbReference type="Gene3D" id="1.10.10.200">
    <property type="match status" value="1"/>
</dbReference>
<organism evidence="8 9">
    <name type="scientific">Potamilus streckersoni</name>
    <dbReference type="NCBI Taxonomy" id="2493646"/>
    <lineage>
        <taxon>Eukaryota</taxon>
        <taxon>Metazoa</taxon>
        <taxon>Spiralia</taxon>
        <taxon>Lophotrochozoa</taxon>
        <taxon>Mollusca</taxon>
        <taxon>Bivalvia</taxon>
        <taxon>Autobranchia</taxon>
        <taxon>Heteroconchia</taxon>
        <taxon>Palaeoheterodonta</taxon>
        <taxon>Unionida</taxon>
        <taxon>Unionoidea</taxon>
        <taxon>Unionidae</taxon>
        <taxon>Ambleminae</taxon>
        <taxon>Lampsilini</taxon>
        <taxon>Potamilus</taxon>
    </lineage>
</organism>
<dbReference type="Pfam" id="PF01709">
    <property type="entry name" value="Transcrip_reg"/>
    <property type="match status" value="1"/>
</dbReference>
<evidence type="ECO:0000313" key="8">
    <source>
        <dbReference type="EMBL" id="KAK3582617.1"/>
    </source>
</evidence>
<evidence type="ECO:0000259" key="6">
    <source>
        <dbReference type="Pfam" id="PF01709"/>
    </source>
</evidence>
<keyword evidence="9" id="KW-1185">Reference proteome</keyword>
<dbReference type="Proteomes" id="UP001195483">
    <property type="component" value="Unassembled WGS sequence"/>
</dbReference>
<dbReference type="InterPro" id="IPR002876">
    <property type="entry name" value="Transcrip_reg_TACO1-like"/>
</dbReference>
<protein>
    <recommendedName>
        <fullName evidence="10">Transcriptional regulatory protein</fullName>
    </recommendedName>
</protein>
<dbReference type="GO" id="GO:0003677">
    <property type="term" value="F:DNA binding"/>
    <property type="evidence" value="ECO:0007669"/>
    <property type="project" value="UniProtKB-KW"/>
</dbReference>
<dbReference type="SUPFAM" id="SSF75625">
    <property type="entry name" value="YebC-like"/>
    <property type="match status" value="1"/>
</dbReference>
<dbReference type="InterPro" id="IPR017856">
    <property type="entry name" value="Integrase-like_N"/>
</dbReference>
<evidence type="ECO:0000259" key="7">
    <source>
        <dbReference type="Pfam" id="PF20772"/>
    </source>
</evidence>
<accession>A0AAE0VMT5</accession>
<dbReference type="InterPro" id="IPR048300">
    <property type="entry name" value="TACO1_YebC-like_2nd/3rd_dom"/>
</dbReference>
<dbReference type="PANTHER" id="PTHR12532:SF6">
    <property type="entry name" value="TRANSCRIPTIONAL REGULATORY PROTEIN YEBC-RELATED"/>
    <property type="match status" value="1"/>
</dbReference>
<keyword evidence="2" id="KW-0963">Cytoplasm</keyword>
<keyword evidence="3" id="KW-0805">Transcription regulation</keyword>
<proteinExistence type="inferred from homology"/>
<gene>
    <name evidence="8" type="ORF">CHS0354_024171</name>
</gene>
<evidence type="ECO:0000256" key="4">
    <source>
        <dbReference type="ARBA" id="ARBA00023125"/>
    </source>
</evidence>
<dbReference type="Pfam" id="PF20772">
    <property type="entry name" value="TACO1_YebC_N"/>
    <property type="match status" value="1"/>
</dbReference>
<comment type="similarity">
    <text evidence="1">Belongs to the TACO1 family.</text>
</comment>
<evidence type="ECO:0000256" key="1">
    <source>
        <dbReference type="ARBA" id="ARBA00008724"/>
    </source>
</evidence>
<keyword evidence="5" id="KW-0804">Transcription</keyword>
<dbReference type="AlphaFoldDB" id="A0AAE0VMT5"/>
<dbReference type="GO" id="GO:0005829">
    <property type="term" value="C:cytosol"/>
    <property type="evidence" value="ECO:0007669"/>
    <property type="project" value="TreeGrafter"/>
</dbReference>
<feature type="domain" description="TACO1/YebC-like second and third" evidence="6">
    <location>
        <begin position="105"/>
        <end position="190"/>
    </location>
</feature>
<name>A0AAE0VMT5_9BIVA</name>
<dbReference type="PANTHER" id="PTHR12532">
    <property type="entry name" value="TRANSLATIONAL ACTIVATOR OF CYTOCHROME C OXIDASE 1"/>
    <property type="match status" value="1"/>
</dbReference>
<dbReference type="FunFam" id="1.10.10.200:FF:000004">
    <property type="entry name" value="Probable transcriptional regulatory protein BSBG_02618"/>
    <property type="match status" value="1"/>
</dbReference>
<comment type="caution">
    <text evidence="8">The sequence shown here is derived from an EMBL/GenBank/DDBJ whole genome shotgun (WGS) entry which is preliminary data.</text>
</comment>
<dbReference type="InterPro" id="IPR049083">
    <property type="entry name" value="TACO1_YebC_N"/>
</dbReference>
<feature type="domain" description="TACO1/YebC-like N-terminal" evidence="7">
    <location>
        <begin position="1"/>
        <end position="55"/>
    </location>
</feature>
<dbReference type="InterPro" id="IPR029072">
    <property type="entry name" value="YebC-like"/>
</dbReference>
<dbReference type="InterPro" id="IPR026564">
    <property type="entry name" value="Transcrip_reg_TACO1-like_dom3"/>
</dbReference>
<dbReference type="Gene3D" id="3.30.70.980">
    <property type="match status" value="3"/>
</dbReference>
<evidence type="ECO:0000313" key="9">
    <source>
        <dbReference type="Proteomes" id="UP001195483"/>
    </source>
</evidence>
<reference evidence="8" key="1">
    <citation type="journal article" date="2021" name="Genome Biol. Evol.">
        <title>A High-Quality Reference Genome for a Parasitic Bivalve with Doubly Uniparental Inheritance (Bivalvia: Unionida).</title>
        <authorList>
            <person name="Smith C.H."/>
        </authorList>
    </citation>
    <scope>NUCLEOTIDE SEQUENCE</scope>
    <source>
        <strain evidence="8">CHS0354</strain>
    </source>
</reference>
<evidence type="ECO:0008006" key="10">
    <source>
        <dbReference type="Google" id="ProtNLM"/>
    </source>
</evidence>
<evidence type="ECO:0000256" key="5">
    <source>
        <dbReference type="ARBA" id="ARBA00023163"/>
    </source>
</evidence>
<dbReference type="EMBL" id="JAEAOA010001427">
    <property type="protein sequence ID" value="KAK3582617.1"/>
    <property type="molecule type" value="Genomic_DNA"/>
</dbReference>
<reference evidence="8" key="3">
    <citation type="submission" date="2023-05" db="EMBL/GenBank/DDBJ databases">
        <authorList>
            <person name="Smith C.H."/>
        </authorList>
    </citation>
    <scope>NUCLEOTIDE SEQUENCE</scope>
    <source>
        <strain evidence="8">CHS0354</strain>
        <tissue evidence="8">Mantle</tissue>
    </source>
</reference>